<name>A0ABQ9YYD4_9CRUS</name>
<feature type="domain" description="CxC3 like cysteine cluster" evidence="2">
    <location>
        <begin position="259"/>
        <end position="351"/>
    </location>
</feature>
<accession>A0ABQ9YYD4</accession>
<sequence>MVVEIDSDSAPPSVGGISKSPTSTNRVDLKSILVSTLWLSSTQPGVLTYGNLGGTHNVSRKPWTRKSNSSLAATIPTQEAELHGTSLMNEECSGNIPHALEETESPSSSPAKESELRSPSPPIVESSLMDHDDFHSALEQNVLQEFNNVHFTSKNLTQKPMCKETAFESWKSKQEIVYGSLVDSYTANQNLCGLCKAISGYGIIKCKDCCNYLCFSCDRKRHSYDPSHQRMYFKTDSSFKSLLPTEFITSRGEVVEQRVHVPLFHLPICTECDSRETSCLIASSKICYVVTRKGRLDLNLPVFHCQNCEKSTFPTVEDYISSGFWPGTPERFTVLFHQDVLEFWHHLRLLTKNVVSIMLLYYTFLIPELITL</sequence>
<evidence type="ECO:0000259" key="2">
    <source>
        <dbReference type="Pfam" id="PF18804"/>
    </source>
</evidence>
<feature type="region of interest" description="Disordered" evidence="1">
    <location>
        <begin position="99"/>
        <end position="123"/>
    </location>
</feature>
<reference evidence="3 4" key="1">
    <citation type="journal article" date="2023" name="Nucleic Acids Res.">
        <title>The hologenome of Daphnia magna reveals possible DNA methylation and microbiome-mediated evolution of the host genome.</title>
        <authorList>
            <person name="Chaturvedi A."/>
            <person name="Li X."/>
            <person name="Dhandapani V."/>
            <person name="Marshall H."/>
            <person name="Kissane S."/>
            <person name="Cuenca-Cambronero M."/>
            <person name="Asole G."/>
            <person name="Calvet F."/>
            <person name="Ruiz-Romero M."/>
            <person name="Marangio P."/>
            <person name="Guigo R."/>
            <person name="Rago D."/>
            <person name="Mirbahai L."/>
            <person name="Eastwood N."/>
            <person name="Colbourne J.K."/>
            <person name="Zhou J."/>
            <person name="Mallon E."/>
            <person name="Orsini L."/>
        </authorList>
    </citation>
    <scope>NUCLEOTIDE SEQUENCE [LARGE SCALE GENOMIC DNA]</scope>
    <source>
        <strain evidence="3">LRV0_1</strain>
    </source>
</reference>
<evidence type="ECO:0000313" key="4">
    <source>
        <dbReference type="Proteomes" id="UP001234178"/>
    </source>
</evidence>
<organism evidence="3 4">
    <name type="scientific">Daphnia magna</name>
    <dbReference type="NCBI Taxonomy" id="35525"/>
    <lineage>
        <taxon>Eukaryota</taxon>
        <taxon>Metazoa</taxon>
        <taxon>Ecdysozoa</taxon>
        <taxon>Arthropoda</taxon>
        <taxon>Crustacea</taxon>
        <taxon>Branchiopoda</taxon>
        <taxon>Diplostraca</taxon>
        <taxon>Cladocera</taxon>
        <taxon>Anomopoda</taxon>
        <taxon>Daphniidae</taxon>
        <taxon>Daphnia</taxon>
    </lineage>
</organism>
<feature type="region of interest" description="Disordered" evidence="1">
    <location>
        <begin position="1"/>
        <end position="22"/>
    </location>
</feature>
<dbReference type="EMBL" id="JAOYFB010000002">
    <property type="protein sequence ID" value="KAK4005653.1"/>
    <property type="molecule type" value="Genomic_DNA"/>
</dbReference>
<keyword evidence="4" id="KW-1185">Reference proteome</keyword>
<evidence type="ECO:0000256" key="1">
    <source>
        <dbReference type="SAM" id="MobiDB-lite"/>
    </source>
</evidence>
<dbReference type="InterPro" id="IPR040564">
    <property type="entry name" value="CxC3-like"/>
</dbReference>
<protein>
    <recommendedName>
        <fullName evidence="2">CxC3 like cysteine cluster domain-containing protein</fullName>
    </recommendedName>
</protein>
<dbReference type="Proteomes" id="UP001234178">
    <property type="component" value="Unassembled WGS sequence"/>
</dbReference>
<proteinExistence type="predicted"/>
<comment type="caution">
    <text evidence="3">The sequence shown here is derived from an EMBL/GenBank/DDBJ whole genome shotgun (WGS) entry which is preliminary data.</text>
</comment>
<gene>
    <name evidence="3" type="ORF">OUZ56_010695</name>
</gene>
<evidence type="ECO:0000313" key="3">
    <source>
        <dbReference type="EMBL" id="KAK4005653.1"/>
    </source>
</evidence>
<dbReference type="Pfam" id="PF18804">
    <property type="entry name" value="CxC3"/>
    <property type="match status" value="1"/>
</dbReference>